<dbReference type="SMART" id="SM00877">
    <property type="entry name" value="BMC"/>
    <property type="match status" value="1"/>
</dbReference>
<keyword evidence="5" id="KW-1185">Reference proteome</keyword>
<dbReference type="InterPro" id="IPR000249">
    <property type="entry name" value="BMC_dom"/>
</dbReference>
<gene>
    <name evidence="4" type="ORF">FRC53_05890</name>
</gene>
<feature type="domain" description="BMC circularly permuted" evidence="3">
    <location>
        <begin position="14"/>
        <end position="113"/>
    </location>
</feature>
<dbReference type="Pfam" id="PF00936">
    <property type="entry name" value="BMC"/>
    <property type="match status" value="1"/>
</dbReference>
<comment type="caution">
    <text evidence="4">The sequence shown here is derived from an EMBL/GenBank/DDBJ whole genome shotgun (WGS) entry which is preliminary data.</text>
</comment>
<evidence type="ECO:0000259" key="3">
    <source>
        <dbReference type="PROSITE" id="PS51931"/>
    </source>
</evidence>
<dbReference type="Gene3D" id="3.30.70.1710">
    <property type="match status" value="1"/>
</dbReference>
<dbReference type="EMBL" id="VOGB01000004">
    <property type="protein sequence ID" value="MQM72943.1"/>
    <property type="molecule type" value="Genomic_DNA"/>
</dbReference>
<evidence type="ECO:0000313" key="4">
    <source>
        <dbReference type="EMBL" id="MQM72943.1"/>
    </source>
</evidence>
<evidence type="ECO:0000313" key="5">
    <source>
        <dbReference type="Proteomes" id="UP000473648"/>
    </source>
</evidence>
<dbReference type="AlphaFoldDB" id="A0A6L5GS06"/>
<dbReference type="InterPro" id="IPR044870">
    <property type="entry name" value="BMC_CP"/>
</dbReference>
<dbReference type="Proteomes" id="UP000473648">
    <property type="component" value="Unassembled WGS sequence"/>
</dbReference>
<reference evidence="4" key="1">
    <citation type="journal article" date="2020" name="Appl. Environ. Microbiol.">
        <title>Medium-Chain Fatty Acid Synthesis by 'Candidatus Weimeria bifida' gen. nov., sp. nov., and 'Candidatus Pseudoramibacter fermentans' sp. nov.</title>
        <authorList>
            <person name="Scarborough M.J."/>
            <person name="Myers K.S."/>
            <person name="Donohue T.J."/>
            <person name="Noguera D.R."/>
        </authorList>
    </citation>
    <scope>NUCLEOTIDE SEQUENCE</scope>
    <source>
        <strain evidence="4">EUB1.1</strain>
    </source>
</reference>
<dbReference type="InterPro" id="IPR037233">
    <property type="entry name" value="CcmK-like_sf"/>
</dbReference>
<dbReference type="SUPFAM" id="SSF143414">
    <property type="entry name" value="CcmK-like"/>
    <property type="match status" value="1"/>
</dbReference>
<evidence type="ECO:0000256" key="2">
    <source>
        <dbReference type="ARBA" id="ARBA00024446"/>
    </source>
</evidence>
<name>A0A6L5GS06_9FIRM</name>
<dbReference type="PANTHER" id="PTHR40449:SF2">
    <property type="entry name" value="BACTERIAL MICROCOMPARTMENT SHELL PROTEIN EUTS"/>
    <property type="match status" value="1"/>
</dbReference>
<sequence length="122" mass="13156">MPSLDKDREGISRSIQEYVPGKQVTLAHVIANPKHDVYVKLGLESDRDDAIGILTITPSEAAIISADVGTKAADVQIGFLDRFSGSLVITGKISDVNSAVREIINFLRNTLGFDAPDHITHS</sequence>
<dbReference type="GO" id="GO:0031469">
    <property type="term" value="C:bacterial microcompartment"/>
    <property type="evidence" value="ECO:0007669"/>
    <property type="project" value="UniProtKB-SubCell"/>
</dbReference>
<organism evidence="4 5">
    <name type="scientific">Candidatus Pseudoramibacter fermentans</name>
    <dbReference type="NCBI Taxonomy" id="2594427"/>
    <lineage>
        <taxon>Bacteria</taxon>
        <taxon>Bacillati</taxon>
        <taxon>Bacillota</taxon>
        <taxon>Clostridia</taxon>
        <taxon>Eubacteriales</taxon>
        <taxon>Eubacteriaceae</taxon>
        <taxon>Pseudoramibacter</taxon>
    </lineage>
</organism>
<accession>A0A6L5GS06</accession>
<dbReference type="CDD" id="cd07046">
    <property type="entry name" value="BMC_PduU-EutS"/>
    <property type="match status" value="1"/>
</dbReference>
<dbReference type="InterPro" id="IPR009307">
    <property type="entry name" value="EutS/PduU/CutR"/>
</dbReference>
<dbReference type="PIRSF" id="PIRSF012296">
    <property type="entry name" value="EutS_PduU"/>
    <property type="match status" value="1"/>
</dbReference>
<protein>
    <submittedName>
        <fullName evidence="4">BMC domain-containing protein</fullName>
    </submittedName>
</protein>
<dbReference type="PANTHER" id="PTHR40449">
    <property type="entry name" value="ETHANOLAMINE UTILIZATION PROTEIN EUTS"/>
    <property type="match status" value="1"/>
</dbReference>
<proteinExistence type="predicted"/>
<dbReference type="PROSITE" id="PS51931">
    <property type="entry name" value="BMC_CP"/>
    <property type="match status" value="1"/>
</dbReference>
<evidence type="ECO:0000256" key="1">
    <source>
        <dbReference type="ARBA" id="ARBA00024322"/>
    </source>
</evidence>
<keyword evidence="2" id="KW-1283">Bacterial microcompartment</keyword>
<comment type="subcellular location">
    <subcellularLocation>
        <location evidence="1">Bacterial microcompartment</location>
    </subcellularLocation>
</comment>